<accession>A0A1Y6CYD8</accession>
<evidence type="ECO:0000313" key="2">
    <source>
        <dbReference type="EMBL" id="SMF82977.1"/>
    </source>
</evidence>
<feature type="transmembrane region" description="Helical" evidence="1">
    <location>
        <begin position="12"/>
        <end position="29"/>
    </location>
</feature>
<dbReference type="Proteomes" id="UP000192917">
    <property type="component" value="Unassembled WGS sequence"/>
</dbReference>
<sequence length="109" mass="11727">MQAGAIDWGSVGQWAAVLVGVAISIASYLRAGAREDAKTVTDLTTRVQAVEFQLRGVPTTEAVHHLAIAIEALGGDVKALTQRVTGLDDIVERVDRVVTRQEDYLRGNK</sequence>
<evidence type="ECO:0000313" key="3">
    <source>
        <dbReference type="Proteomes" id="UP000192917"/>
    </source>
</evidence>
<dbReference type="STRING" id="560819.SAMN05428998_14831"/>
<protein>
    <submittedName>
        <fullName evidence="2">Uncharacterized protein</fullName>
    </submittedName>
</protein>
<keyword evidence="3" id="KW-1185">Reference proteome</keyword>
<keyword evidence="1" id="KW-0812">Transmembrane</keyword>
<name>A0A1Y6CYD8_9PROT</name>
<dbReference type="InterPro" id="IPR020269">
    <property type="entry name" value="Phage_Mu_Releasin"/>
</dbReference>
<evidence type="ECO:0000256" key="1">
    <source>
        <dbReference type="SAM" id="Phobius"/>
    </source>
</evidence>
<keyword evidence="1" id="KW-0472">Membrane</keyword>
<dbReference type="Pfam" id="PF10805">
    <property type="entry name" value="DUF2730"/>
    <property type="match status" value="1"/>
</dbReference>
<keyword evidence="1" id="KW-1133">Transmembrane helix</keyword>
<reference evidence="2 3" key="1">
    <citation type="submission" date="2017-04" db="EMBL/GenBank/DDBJ databases">
        <authorList>
            <person name="Afonso C.L."/>
            <person name="Miller P.J."/>
            <person name="Scott M.A."/>
            <person name="Spackman E."/>
            <person name="Goraichik I."/>
            <person name="Dimitrov K.M."/>
            <person name="Suarez D.L."/>
            <person name="Swayne D.E."/>
        </authorList>
    </citation>
    <scope>NUCLEOTIDE SEQUENCE [LARGE SCALE GENOMIC DNA]</scope>
    <source>
        <strain evidence="2 3">USBA 355</strain>
    </source>
</reference>
<proteinExistence type="predicted"/>
<dbReference type="EMBL" id="FWZX01000048">
    <property type="protein sequence ID" value="SMF82977.1"/>
    <property type="molecule type" value="Genomic_DNA"/>
</dbReference>
<dbReference type="AlphaFoldDB" id="A0A1Y6CYD8"/>
<gene>
    <name evidence="2" type="ORF">SAMN05428998_14831</name>
</gene>
<organism evidence="2 3">
    <name type="scientific">Tistlia consotensis USBA 355</name>
    <dbReference type="NCBI Taxonomy" id="560819"/>
    <lineage>
        <taxon>Bacteria</taxon>
        <taxon>Pseudomonadati</taxon>
        <taxon>Pseudomonadota</taxon>
        <taxon>Alphaproteobacteria</taxon>
        <taxon>Rhodospirillales</taxon>
        <taxon>Rhodovibrionaceae</taxon>
        <taxon>Tistlia</taxon>
    </lineage>
</organism>
<dbReference type="RefSeq" id="WP_085127038.1">
    <property type="nucleotide sequence ID" value="NZ_FWZX01000048.1"/>
</dbReference>